<feature type="compositionally biased region" description="Polar residues" evidence="14">
    <location>
        <begin position="147"/>
        <end position="157"/>
    </location>
</feature>
<evidence type="ECO:0000256" key="10">
    <source>
        <dbReference type="ARBA" id="ARBA00023159"/>
    </source>
</evidence>
<evidence type="ECO:0000313" key="16">
    <source>
        <dbReference type="EnsemblMetazoa" id="XP_026298946"/>
    </source>
</evidence>
<organism evidence="16">
    <name type="scientific">Apis mellifera</name>
    <name type="common">Honeybee</name>
    <dbReference type="NCBI Taxonomy" id="7460"/>
    <lineage>
        <taxon>Eukaryota</taxon>
        <taxon>Metazoa</taxon>
        <taxon>Ecdysozoa</taxon>
        <taxon>Arthropoda</taxon>
        <taxon>Hexapoda</taxon>
        <taxon>Insecta</taxon>
        <taxon>Pterygota</taxon>
        <taxon>Neoptera</taxon>
        <taxon>Endopterygota</taxon>
        <taxon>Hymenoptera</taxon>
        <taxon>Apocrita</taxon>
        <taxon>Aculeata</taxon>
        <taxon>Apoidea</taxon>
        <taxon>Anthophila</taxon>
        <taxon>Apidae</taxon>
        <taxon>Apis</taxon>
    </lineage>
</organism>
<keyword evidence="5" id="KW-0678">Repressor</keyword>
<evidence type="ECO:0000256" key="1">
    <source>
        <dbReference type="ARBA" id="ARBA00004123"/>
    </source>
</evidence>
<keyword evidence="7" id="KW-0677">Repeat</keyword>
<dbReference type="GO" id="GO:0070161">
    <property type="term" value="C:anchoring junction"/>
    <property type="evidence" value="ECO:0007669"/>
    <property type="project" value="UniProtKB-SubCell"/>
</dbReference>
<evidence type="ECO:0000256" key="4">
    <source>
        <dbReference type="ARBA" id="ARBA00022490"/>
    </source>
</evidence>
<evidence type="ECO:0000256" key="13">
    <source>
        <dbReference type="ARBA" id="ARBA00038057"/>
    </source>
</evidence>
<feature type="domain" description="WW" evidence="15">
    <location>
        <begin position="252"/>
        <end position="285"/>
    </location>
</feature>
<evidence type="ECO:0000256" key="6">
    <source>
        <dbReference type="ARBA" id="ARBA00022553"/>
    </source>
</evidence>
<keyword evidence="10" id="KW-0010">Activator</keyword>
<evidence type="ECO:0000256" key="12">
    <source>
        <dbReference type="ARBA" id="ARBA00023242"/>
    </source>
</evidence>
<feature type="compositionally biased region" description="Low complexity" evidence="14">
    <location>
        <begin position="124"/>
        <end position="136"/>
    </location>
</feature>
<feature type="domain" description="WW" evidence="15">
    <location>
        <begin position="191"/>
        <end position="224"/>
    </location>
</feature>
<name>A0A7M7MP97_APIME</name>
<dbReference type="GO" id="GO:0003713">
    <property type="term" value="F:transcription coactivator activity"/>
    <property type="evidence" value="ECO:0007669"/>
    <property type="project" value="TreeGrafter"/>
</dbReference>
<dbReference type="PROSITE" id="PS50020">
    <property type="entry name" value="WW_DOMAIN_2"/>
    <property type="match status" value="2"/>
</dbReference>
<dbReference type="FunFam" id="2.20.70.10:FF:000019">
    <property type="entry name" value="Putative transcriptional coactivator YAP1"/>
    <property type="match status" value="1"/>
</dbReference>
<keyword evidence="12" id="KW-0539">Nucleus</keyword>
<feature type="region of interest" description="Disordered" evidence="14">
    <location>
        <begin position="433"/>
        <end position="465"/>
    </location>
</feature>
<keyword evidence="4" id="KW-0963">Cytoplasm</keyword>
<protein>
    <submittedName>
        <fullName evidence="18">Transcriptional coactivator YAP1 isoform X1</fullName>
    </submittedName>
</protein>
<dbReference type="FunFam" id="2.20.70.10:FF:000012">
    <property type="entry name" value="transcriptional coactivator YAP1 isoform X2"/>
    <property type="match status" value="1"/>
</dbReference>
<dbReference type="SMR" id="A0A7M7MP97"/>
<dbReference type="PANTHER" id="PTHR17616">
    <property type="entry name" value="YES-ASSOCIATED PROTEIN YAP1 FAMILY MEMBER"/>
    <property type="match status" value="1"/>
</dbReference>
<dbReference type="InterPro" id="IPR001202">
    <property type="entry name" value="WW_dom"/>
</dbReference>
<sequence length="507" mass="54357">MALNQDVDQLSKSNLVVRIDQNSESDLQALFDSVLKPDSKRPLQVPLRMRNLPDSFFNPPSTGSKSPSISHSRENSADSAFGTAAAAAAAAVGGGGPTPGGNATGTPATGAAGAATGGSGNSAGSGSNAAGAAAAGLTVAHPRAHSSPASLQQTYASAQQAPQHAPQPHARHHHHQKQRSYDVISTVDDLGPLPHGWEQARTPEGQIYFLNHLTRTTTWEDPRKTAAAANVAAVAAAVDNGKSSTGATNSLGPLPDGWEQARTPEGEIYFINHQTRTTSWFDPRIRKFPILRIESFTLVSFILDNHFYPDRIINNNCAHVSATHLQRAPTSGAMLPQNWLQQQQPTGGGIQNNQTLQACQQKLRLQSLQMERERLKQRQQEIIRQQELMLRQSTTDAAMDPFLSGINEQHARQESADSGLGLGSAYSLPHTPEDFLANIDDNMDGTSDGGAPMETPDLSTLSDNIDSTDDLVPSLQLSEDFSSDILDDVQSLINPNTTKPENVLTWL</sequence>
<comment type="subcellular location">
    <subcellularLocation>
        <location evidence="2">Cell junction</location>
    </subcellularLocation>
    <subcellularLocation>
        <location evidence="3">Cytoplasm</location>
    </subcellularLocation>
    <subcellularLocation>
        <location evidence="1">Nucleus</location>
    </subcellularLocation>
</comment>
<feature type="region of interest" description="Disordered" evidence="14">
    <location>
        <begin position="98"/>
        <end position="181"/>
    </location>
</feature>
<feature type="compositionally biased region" description="Low complexity" evidence="14">
    <location>
        <begin position="104"/>
        <end position="114"/>
    </location>
</feature>
<feature type="compositionally biased region" description="Polar residues" evidence="14">
    <location>
        <begin position="58"/>
        <end position="70"/>
    </location>
</feature>
<accession>A0A7M7MP97</accession>
<dbReference type="Pfam" id="PF15238">
    <property type="entry name" value="TEADIR3"/>
    <property type="match status" value="1"/>
</dbReference>
<dbReference type="InterPro" id="IPR036020">
    <property type="entry name" value="WW_dom_sf"/>
</dbReference>
<evidence type="ECO:0000259" key="15">
    <source>
        <dbReference type="PROSITE" id="PS50020"/>
    </source>
</evidence>
<dbReference type="Proteomes" id="UP000005203">
    <property type="component" value="Linkage group LG10"/>
</dbReference>
<dbReference type="GO" id="GO:0005634">
    <property type="term" value="C:nucleus"/>
    <property type="evidence" value="ECO:0007669"/>
    <property type="project" value="UniProtKB-SubCell"/>
</dbReference>
<dbReference type="PROSITE" id="PS01159">
    <property type="entry name" value="WW_DOMAIN_1"/>
    <property type="match status" value="2"/>
</dbReference>
<dbReference type="Pfam" id="PF00397">
    <property type="entry name" value="WW"/>
    <property type="match status" value="2"/>
</dbReference>
<evidence type="ECO:0000256" key="8">
    <source>
        <dbReference type="ARBA" id="ARBA00022949"/>
    </source>
</evidence>
<dbReference type="GO" id="GO:0005737">
    <property type="term" value="C:cytoplasm"/>
    <property type="evidence" value="ECO:0007669"/>
    <property type="project" value="UniProtKB-SubCell"/>
</dbReference>
<dbReference type="SUPFAM" id="SSF51045">
    <property type="entry name" value="WW domain"/>
    <property type="match status" value="2"/>
</dbReference>
<dbReference type="InterPro" id="IPR051583">
    <property type="entry name" value="YAP1"/>
</dbReference>
<evidence type="ECO:0000256" key="14">
    <source>
        <dbReference type="SAM" id="MobiDB-lite"/>
    </source>
</evidence>
<dbReference type="SMART" id="SM00456">
    <property type="entry name" value="WW"/>
    <property type="match status" value="2"/>
</dbReference>
<dbReference type="InterPro" id="IPR053819">
    <property type="entry name" value="TEADIR3_omega_loop"/>
</dbReference>
<dbReference type="GO" id="GO:0045944">
    <property type="term" value="P:positive regulation of transcription by RNA polymerase II"/>
    <property type="evidence" value="ECO:0007669"/>
    <property type="project" value="TreeGrafter"/>
</dbReference>
<evidence type="ECO:0000256" key="11">
    <source>
        <dbReference type="ARBA" id="ARBA00023163"/>
    </source>
</evidence>
<comment type="similarity">
    <text evidence="13">Belongs to the YAP1 family.</text>
</comment>
<reference evidence="18" key="2">
    <citation type="submission" date="2025-04" db="UniProtKB">
        <authorList>
            <consortium name="RefSeq"/>
        </authorList>
    </citation>
    <scope>IDENTIFICATION</scope>
    <source>
        <strain evidence="18">DH4</strain>
        <tissue evidence="18">Whole body</tissue>
    </source>
</reference>
<evidence type="ECO:0000256" key="9">
    <source>
        <dbReference type="ARBA" id="ARBA00023015"/>
    </source>
</evidence>
<evidence type="ECO:0000256" key="5">
    <source>
        <dbReference type="ARBA" id="ARBA00022491"/>
    </source>
</evidence>
<dbReference type="GO" id="GO:0035329">
    <property type="term" value="P:hippo signaling"/>
    <property type="evidence" value="ECO:0007669"/>
    <property type="project" value="TreeGrafter"/>
</dbReference>
<evidence type="ECO:0000313" key="18">
    <source>
        <dbReference type="RefSeq" id="XP_026298946.1"/>
    </source>
</evidence>
<accession>A0A8B8H4L6</accession>
<dbReference type="Gene3D" id="2.20.70.10">
    <property type="match status" value="2"/>
</dbReference>
<dbReference type="OrthoDB" id="2020426at2759"/>
<feature type="region of interest" description="Disordered" evidence="14">
    <location>
        <begin position="50"/>
        <end position="77"/>
    </location>
</feature>
<dbReference type="EnsemblMetazoa" id="XM_026443161">
    <property type="protein sequence ID" value="XP_026298946"/>
    <property type="gene ID" value="LOC408292"/>
</dbReference>
<dbReference type="RefSeq" id="XP_026298946.1">
    <property type="nucleotide sequence ID" value="XM_026443161.1"/>
</dbReference>
<gene>
    <name evidence="16" type="primary">408292</name>
    <name evidence="18" type="synonym">LOC408292</name>
</gene>
<keyword evidence="11" id="KW-0804">Transcription</keyword>
<evidence type="ECO:0000256" key="7">
    <source>
        <dbReference type="ARBA" id="ARBA00022737"/>
    </source>
</evidence>
<keyword evidence="6" id="KW-0597">Phosphoprotein</keyword>
<dbReference type="Gene3D" id="6.20.430.10">
    <property type="match status" value="1"/>
</dbReference>
<dbReference type="AlphaFoldDB" id="A0A7M7MP97"/>
<reference evidence="16" key="1">
    <citation type="submission" date="2021-01" db="UniProtKB">
        <authorList>
            <consortium name="EnsemblMetazoa"/>
        </authorList>
    </citation>
    <scope>IDENTIFICATION</scope>
    <source>
        <strain evidence="16">DH4</strain>
    </source>
</reference>
<keyword evidence="8" id="KW-0965">Cell junction</keyword>
<evidence type="ECO:0000256" key="3">
    <source>
        <dbReference type="ARBA" id="ARBA00004496"/>
    </source>
</evidence>
<dbReference type="CDD" id="cd00201">
    <property type="entry name" value="WW"/>
    <property type="match status" value="2"/>
</dbReference>
<feature type="compositionally biased region" description="Basic residues" evidence="14">
    <location>
        <begin position="169"/>
        <end position="178"/>
    </location>
</feature>
<dbReference type="PANTHER" id="PTHR17616:SF8">
    <property type="entry name" value="TRANSCRIPTIONAL COACTIVATOR YORKIE"/>
    <property type="match status" value="1"/>
</dbReference>
<evidence type="ECO:0000313" key="17">
    <source>
        <dbReference type="Proteomes" id="UP000005203"/>
    </source>
</evidence>
<proteinExistence type="inferred from homology"/>
<feature type="compositionally biased region" description="Low complexity" evidence="14">
    <location>
        <begin position="158"/>
        <end position="168"/>
    </location>
</feature>
<keyword evidence="17" id="KW-1185">Reference proteome</keyword>
<keyword evidence="9" id="KW-0805">Transcription regulation</keyword>
<evidence type="ECO:0000256" key="2">
    <source>
        <dbReference type="ARBA" id="ARBA00004282"/>
    </source>
</evidence>